<evidence type="ECO:0000313" key="3">
    <source>
        <dbReference type="Proteomes" id="UP000678499"/>
    </source>
</evidence>
<dbReference type="AlphaFoldDB" id="A0A7R9GJY4"/>
<evidence type="ECO:0000313" key="2">
    <source>
        <dbReference type="EMBL" id="CAD7283902.1"/>
    </source>
</evidence>
<keyword evidence="3" id="KW-1185">Reference proteome</keyword>
<evidence type="ECO:0000256" key="1">
    <source>
        <dbReference type="SAM" id="Phobius"/>
    </source>
</evidence>
<reference evidence="2" key="1">
    <citation type="submission" date="2020-11" db="EMBL/GenBank/DDBJ databases">
        <authorList>
            <person name="Tran Van P."/>
        </authorList>
    </citation>
    <scope>NUCLEOTIDE SEQUENCE</scope>
</reference>
<dbReference type="EMBL" id="OA888420">
    <property type="protein sequence ID" value="CAD7283902.1"/>
    <property type="molecule type" value="Genomic_DNA"/>
</dbReference>
<name>A0A7R9GJY4_9CRUS</name>
<accession>A0A7R9GJY4</accession>
<proteinExistence type="predicted"/>
<sequence length="77" mass="8896">MMTEEKENGVSLAVAAFQPQDSRERKKSRIFAFFFFWRMIAAKVFECFNGILLSLPNSGLFYAFSESLADWVIYLAL</sequence>
<keyword evidence="1" id="KW-0472">Membrane</keyword>
<organism evidence="2">
    <name type="scientific">Notodromas monacha</name>
    <dbReference type="NCBI Taxonomy" id="399045"/>
    <lineage>
        <taxon>Eukaryota</taxon>
        <taxon>Metazoa</taxon>
        <taxon>Ecdysozoa</taxon>
        <taxon>Arthropoda</taxon>
        <taxon>Crustacea</taxon>
        <taxon>Oligostraca</taxon>
        <taxon>Ostracoda</taxon>
        <taxon>Podocopa</taxon>
        <taxon>Podocopida</taxon>
        <taxon>Cypridocopina</taxon>
        <taxon>Cypridoidea</taxon>
        <taxon>Cyprididae</taxon>
        <taxon>Notodromas</taxon>
    </lineage>
</organism>
<dbReference type="Proteomes" id="UP000678499">
    <property type="component" value="Unassembled WGS sequence"/>
</dbReference>
<protein>
    <submittedName>
        <fullName evidence="2">Uncharacterized protein</fullName>
    </submittedName>
</protein>
<feature type="transmembrane region" description="Helical" evidence="1">
    <location>
        <begin position="30"/>
        <end position="53"/>
    </location>
</feature>
<keyword evidence="1" id="KW-1133">Transmembrane helix</keyword>
<keyword evidence="1" id="KW-0812">Transmembrane</keyword>
<dbReference type="EMBL" id="CAJPEX010006383">
    <property type="protein sequence ID" value="CAG0924054.1"/>
    <property type="molecule type" value="Genomic_DNA"/>
</dbReference>
<gene>
    <name evidence="2" type="ORF">NMOB1V02_LOCUS11510</name>
</gene>